<evidence type="ECO:0000256" key="1">
    <source>
        <dbReference type="ARBA" id="ARBA00006739"/>
    </source>
</evidence>
<dbReference type="InterPro" id="IPR050834">
    <property type="entry name" value="Glycosyltransf_2"/>
</dbReference>
<dbReference type="PANTHER" id="PTHR43685:SF5">
    <property type="entry name" value="GLYCOSYLTRANSFERASE EPSE-RELATED"/>
    <property type="match status" value="1"/>
</dbReference>
<keyword evidence="2" id="KW-0328">Glycosyltransferase</keyword>
<dbReference type="InterPro" id="IPR001173">
    <property type="entry name" value="Glyco_trans_2-like"/>
</dbReference>
<evidence type="ECO:0000313" key="5">
    <source>
        <dbReference type="EMBL" id="MDG4527988.1"/>
    </source>
</evidence>
<dbReference type="AlphaFoldDB" id="A0A9X4MV26"/>
<dbReference type="GO" id="GO:0016757">
    <property type="term" value="F:glycosyltransferase activity"/>
    <property type="evidence" value="ECO:0007669"/>
    <property type="project" value="UniProtKB-KW"/>
</dbReference>
<dbReference type="Gene3D" id="3.90.550.10">
    <property type="entry name" value="Spore Coat Polysaccharide Biosynthesis Protein SpsA, Chain A"/>
    <property type="match status" value="1"/>
</dbReference>
<dbReference type="Proteomes" id="UP001152875">
    <property type="component" value="Unassembled WGS sequence"/>
</dbReference>
<comment type="caution">
    <text evidence="5">The sequence shown here is derived from an EMBL/GenBank/DDBJ whole genome shotgun (WGS) entry which is preliminary data.</text>
</comment>
<dbReference type="SUPFAM" id="SSF53448">
    <property type="entry name" value="Nucleotide-diphospho-sugar transferases"/>
    <property type="match status" value="1"/>
</dbReference>
<accession>A0A9X4MV26</accession>
<dbReference type="InterPro" id="IPR029044">
    <property type="entry name" value="Nucleotide-diphossugar_trans"/>
</dbReference>
<evidence type="ECO:0000256" key="3">
    <source>
        <dbReference type="ARBA" id="ARBA00022679"/>
    </source>
</evidence>
<evidence type="ECO:0000313" key="6">
    <source>
        <dbReference type="Proteomes" id="UP001152875"/>
    </source>
</evidence>
<organism evidence="5 6">
    <name type="scientific">Streptococcus suis</name>
    <dbReference type="NCBI Taxonomy" id="1307"/>
    <lineage>
        <taxon>Bacteria</taxon>
        <taxon>Bacillati</taxon>
        <taxon>Bacillota</taxon>
        <taxon>Bacilli</taxon>
        <taxon>Lactobacillales</taxon>
        <taxon>Streptococcaceae</taxon>
        <taxon>Streptococcus</taxon>
    </lineage>
</organism>
<dbReference type="RefSeq" id="WP_222337326.1">
    <property type="nucleotide sequence ID" value="NZ_CP082204.1"/>
</dbReference>
<sequence length="308" mass="36637">MTEKTQPSVTVLIPVYNGEEHIGDCLDSLLKQSYDNYQIVVVNDGSRDKTLEKLQQYPVKILSYEENKGISYALNYGIDHIDTDYIIRMDADDISHVDRIKIQVDFMEKNPHIFMCGTTVTENIHGDKQADPRWRLAFGEKQVTTVNELRVFYLYHTYLLHPTTIFRTQEWKKKGYRYDSRFDGVEDFELYRRIIMEEEVYQLHLPLVALTKRQGSASDVGLRKTLERLYQANKYFYESFGLSSDTIRLLAKTLFPRQYGTTQKELEDIERFTYELMKIDYFNKRVRPDIVHGLFRYLYEEVKKFEKE</sequence>
<evidence type="ECO:0000259" key="4">
    <source>
        <dbReference type="Pfam" id="PF00535"/>
    </source>
</evidence>
<dbReference type="Pfam" id="PF00535">
    <property type="entry name" value="Glycos_transf_2"/>
    <property type="match status" value="1"/>
</dbReference>
<protein>
    <submittedName>
        <fullName evidence="5">Glycosyltransferase family 2 protein</fullName>
    </submittedName>
</protein>
<gene>
    <name evidence="5" type="ORF">NOL13_11420</name>
</gene>
<dbReference type="EMBL" id="JANFMP010000052">
    <property type="protein sequence ID" value="MDG4527988.1"/>
    <property type="molecule type" value="Genomic_DNA"/>
</dbReference>
<name>A0A9X4MV26_STRSU</name>
<proteinExistence type="inferred from homology"/>
<evidence type="ECO:0000256" key="2">
    <source>
        <dbReference type="ARBA" id="ARBA00022676"/>
    </source>
</evidence>
<dbReference type="CDD" id="cd00761">
    <property type="entry name" value="Glyco_tranf_GTA_type"/>
    <property type="match status" value="1"/>
</dbReference>
<comment type="similarity">
    <text evidence="1">Belongs to the glycosyltransferase 2 family.</text>
</comment>
<reference evidence="5" key="1">
    <citation type="submission" date="2022-07" db="EMBL/GenBank/DDBJ databases">
        <title>Whole Genome Sequencing of Streptococcus suis.</title>
        <authorList>
            <person name="Dai X."/>
            <person name="Huang J."/>
            <person name="Wang L."/>
        </authorList>
    </citation>
    <scope>NUCLEOTIDE SEQUENCE</scope>
    <source>
        <strain evidence="5">XNB2</strain>
    </source>
</reference>
<feature type="domain" description="Glycosyltransferase 2-like" evidence="4">
    <location>
        <begin position="10"/>
        <end position="134"/>
    </location>
</feature>
<dbReference type="PANTHER" id="PTHR43685">
    <property type="entry name" value="GLYCOSYLTRANSFERASE"/>
    <property type="match status" value="1"/>
</dbReference>
<keyword evidence="3" id="KW-0808">Transferase</keyword>